<reference evidence="3 4" key="1">
    <citation type="journal article" date="2016" name="Mol. Biol. Evol.">
        <title>Comparative Genomics of Early-Diverging Mushroom-Forming Fungi Provides Insights into the Origins of Lignocellulose Decay Capabilities.</title>
        <authorList>
            <person name="Nagy L.G."/>
            <person name="Riley R."/>
            <person name="Tritt A."/>
            <person name="Adam C."/>
            <person name="Daum C."/>
            <person name="Floudas D."/>
            <person name="Sun H."/>
            <person name="Yadav J.S."/>
            <person name="Pangilinan J."/>
            <person name="Larsson K.H."/>
            <person name="Matsuura K."/>
            <person name="Barry K."/>
            <person name="Labutti K."/>
            <person name="Kuo R."/>
            <person name="Ohm R.A."/>
            <person name="Bhattacharya S.S."/>
            <person name="Shirouzu T."/>
            <person name="Yoshinaga Y."/>
            <person name="Martin F.M."/>
            <person name="Grigoriev I.V."/>
            <person name="Hibbett D.S."/>
        </authorList>
    </citation>
    <scope>NUCLEOTIDE SEQUENCE [LARGE SCALE GENOMIC DNA]</scope>
    <source>
        <strain evidence="3 4">HHB14362 ss-1</strain>
    </source>
</reference>
<dbReference type="AlphaFoldDB" id="A0A165R5Z9"/>
<dbReference type="InterPro" id="IPR005645">
    <property type="entry name" value="FSH-like_dom"/>
</dbReference>
<evidence type="ECO:0000256" key="1">
    <source>
        <dbReference type="ARBA" id="ARBA00022801"/>
    </source>
</evidence>
<dbReference type="STRING" id="1314782.A0A165R5Z9"/>
<evidence type="ECO:0000313" key="4">
    <source>
        <dbReference type="Proteomes" id="UP000076761"/>
    </source>
</evidence>
<name>A0A165R5Z9_9AGAM</name>
<dbReference type="InterPro" id="IPR050593">
    <property type="entry name" value="LovG"/>
</dbReference>
<dbReference type="PANTHER" id="PTHR48070:SF6">
    <property type="entry name" value="ESTERASE OVCA2"/>
    <property type="match status" value="1"/>
</dbReference>
<dbReference type="Pfam" id="PF03959">
    <property type="entry name" value="FSH1"/>
    <property type="match status" value="1"/>
</dbReference>
<feature type="domain" description="Serine hydrolase" evidence="2">
    <location>
        <begin position="5"/>
        <end position="215"/>
    </location>
</feature>
<dbReference type="PANTHER" id="PTHR48070">
    <property type="entry name" value="ESTERASE OVCA2"/>
    <property type="match status" value="1"/>
</dbReference>
<evidence type="ECO:0000259" key="2">
    <source>
        <dbReference type="Pfam" id="PF03959"/>
    </source>
</evidence>
<dbReference type="Gene3D" id="3.40.50.1820">
    <property type="entry name" value="alpha/beta hydrolase"/>
    <property type="match status" value="1"/>
</dbReference>
<dbReference type="FunCoup" id="A0A165R5Z9">
    <property type="interactions" value="179"/>
</dbReference>
<dbReference type="EMBL" id="KV425586">
    <property type="protein sequence ID" value="KZT23353.1"/>
    <property type="molecule type" value="Genomic_DNA"/>
</dbReference>
<gene>
    <name evidence="3" type="ORF">NEOLEDRAFT_558424</name>
</gene>
<evidence type="ECO:0000313" key="3">
    <source>
        <dbReference type="EMBL" id="KZT23353.1"/>
    </source>
</evidence>
<dbReference type="GO" id="GO:0016787">
    <property type="term" value="F:hydrolase activity"/>
    <property type="evidence" value="ECO:0007669"/>
    <property type="project" value="UniProtKB-KW"/>
</dbReference>
<keyword evidence="1" id="KW-0378">Hydrolase</keyword>
<organism evidence="3 4">
    <name type="scientific">Neolentinus lepideus HHB14362 ss-1</name>
    <dbReference type="NCBI Taxonomy" id="1314782"/>
    <lineage>
        <taxon>Eukaryota</taxon>
        <taxon>Fungi</taxon>
        <taxon>Dikarya</taxon>
        <taxon>Basidiomycota</taxon>
        <taxon>Agaricomycotina</taxon>
        <taxon>Agaricomycetes</taxon>
        <taxon>Gloeophyllales</taxon>
        <taxon>Gloeophyllaceae</taxon>
        <taxon>Neolentinus</taxon>
    </lineage>
</organism>
<dbReference type="GO" id="GO:0005737">
    <property type="term" value="C:cytoplasm"/>
    <property type="evidence" value="ECO:0007669"/>
    <property type="project" value="TreeGrafter"/>
</dbReference>
<proteinExistence type="predicted"/>
<dbReference type="InterPro" id="IPR029058">
    <property type="entry name" value="AB_hydrolase_fold"/>
</dbReference>
<dbReference type="OrthoDB" id="2094269at2759"/>
<sequence>MGAPRRKVLMLHGHSQNANMFRSRTAHIRKACPDIEFVYLNAPHILWPTDLQPARSSVGEARENETVSYESDTDSAPRAWWHITEMRTKCPGIEEGLRAVRDVLENNEFEGVFGFSQGASMAATVSAILERPYLYPEFTRNGAAIHPPLRFCVAVSGFVPPCAIGDVIFGASYTTPSLHILGRNDVVIREEDTIPLLKKSASQAVEYHIGGACLPLLLTIIVADRL</sequence>
<dbReference type="SUPFAM" id="SSF53474">
    <property type="entry name" value="alpha/beta-Hydrolases"/>
    <property type="match status" value="1"/>
</dbReference>
<accession>A0A165R5Z9</accession>
<protein>
    <recommendedName>
        <fullName evidence="2">Serine hydrolase domain-containing protein</fullName>
    </recommendedName>
</protein>
<dbReference type="Proteomes" id="UP000076761">
    <property type="component" value="Unassembled WGS sequence"/>
</dbReference>
<dbReference type="InParanoid" id="A0A165R5Z9"/>
<keyword evidence="4" id="KW-1185">Reference proteome</keyword>
<dbReference type="GO" id="GO:0005634">
    <property type="term" value="C:nucleus"/>
    <property type="evidence" value="ECO:0007669"/>
    <property type="project" value="TreeGrafter"/>
</dbReference>